<dbReference type="EMBL" id="UOET01000560">
    <property type="protein sequence ID" value="VAW30752.1"/>
    <property type="molecule type" value="Genomic_DNA"/>
</dbReference>
<gene>
    <name evidence="1" type="ORF">MNBD_BACTEROID07-423</name>
</gene>
<protein>
    <recommendedName>
        <fullName evidence="2">Thioesterase</fullName>
    </recommendedName>
</protein>
<name>A0A3B0UWH7_9ZZZZ</name>
<reference evidence="1" key="1">
    <citation type="submission" date="2018-06" db="EMBL/GenBank/DDBJ databases">
        <authorList>
            <person name="Zhirakovskaya E."/>
        </authorList>
    </citation>
    <scope>NUCLEOTIDE SEQUENCE</scope>
</reference>
<dbReference type="Gene3D" id="3.10.129.10">
    <property type="entry name" value="Hotdog Thioesterase"/>
    <property type="match status" value="1"/>
</dbReference>
<accession>A0A3B0UWH7</accession>
<dbReference type="InterPro" id="IPR027961">
    <property type="entry name" value="DUF4442"/>
</dbReference>
<organism evidence="1">
    <name type="scientific">hydrothermal vent metagenome</name>
    <dbReference type="NCBI Taxonomy" id="652676"/>
    <lineage>
        <taxon>unclassified sequences</taxon>
        <taxon>metagenomes</taxon>
        <taxon>ecological metagenomes</taxon>
    </lineage>
</organism>
<sequence length="159" mass="17762">MANNKDFKKLANNDFRLKLFFIRYMPMGLLNGLRIIELDEKHASVSVPYNWLTKNPFRSLYFAVQSMAAELSSGAMAIAEVKAAPRPVSMLVLDMQARFTKKAQSKVVFTCNDGEAISHAVQQTLETGEGRTVTITSVGTDQAGDQVSEFQFTWTFKAK</sequence>
<dbReference type="SUPFAM" id="SSF54637">
    <property type="entry name" value="Thioesterase/thiol ester dehydrase-isomerase"/>
    <property type="match status" value="1"/>
</dbReference>
<dbReference type="InterPro" id="IPR029069">
    <property type="entry name" value="HotDog_dom_sf"/>
</dbReference>
<evidence type="ECO:0008006" key="2">
    <source>
        <dbReference type="Google" id="ProtNLM"/>
    </source>
</evidence>
<dbReference type="Pfam" id="PF14539">
    <property type="entry name" value="DUF4442"/>
    <property type="match status" value="1"/>
</dbReference>
<dbReference type="AlphaFoldDB" id="A0A3B0UWH7"/>
<proteinExistence type="predicted"/>
<evidence type="ECO:0000313" key="1">
    <source>
        <dbReference type="EMBL" id="VAW30752.1"/>
    </source>
</evidence>